<dbReference type="InterPro" id="IPR032710">
    <property type="entry name" value="NTF2-like_dom_sf"/>
</dbReference>
<dbReference type="Pfam" id="PF13577">
    <property type="entry name" value="SnoaL_4"/>
    <property type="match status" value="1"/>
</dbReference>
<accession>A0A2V1D5Z1</accession>
<dbReference type="Gene3D" id="3.10.450.50">
    <property type="match status" value="1"/>
</dbReference>
<feature type="domain" description="SnoaL-like" evidence="1">
    <location>
        <begin position="11"/>
        <end position="137"/>
    </location>
</feature>
<organism evidence="2 3">
    <name type="scientific">Periconia macrospinosa</name>
    <dbReference type="NCBI Taxonomy" id="97972"/>
    <lineage>
        <taxon>Eukaryota</taxon>
        <taxon>Fungi</taxon>
        <taxon>Dikarya</taxon>
        <taxon>Ascomycota</taxon>
        <taxon>Pezizomycotina</taxon>
        <taxon>Dothideomycetes</taxon>
        <taxon>Pleosporomycetidae</taxon>
        <taxon>Pleosporales</taxon>
        <taxon>Massarineae</taxon>
        <taxon>Periconiaceae</taxon>
        <taxon>Periconia</taxon>
    </lineage>
</organism>
<reference evidence="2 3" key="1">
    <citation type="journal article" date="2018" name="Sci. Rep.">
        <title>Comparative genomics provides insights into the lifestyle and reveals functional heterogeneity of dark septate endophytic fungi.</title>
        <authorList>
            <person name="Knapp D.G."/>
            <person name="Nemeth J.B."/>
            <person name="Barry K."/>
            <person name="Hainaut M."/>
            <person name="Henrissat B."/>
            <person name="Johnson J."/>
            <person name="Kuo A."/>
            <person name="Lim J.H.P."/>
            <person name="Lipzen A."/>
            <person name="Nolan M."/>
            <person name="Ohm R.A."/>
            <person name="Tamas L."/>
            <person name="Grigoriev I.V."/>
            <person name="Spatafora J.W."/>
            <person name="Nagy L.G."/>
            <person name="Kovacs G.M."/>
        </authorList>
    </citation>
    <scope>NUCLEOTIDE SEQUENCE [LARGE SCALE GENOMIC DNA]</scope>
    <source>
        <strain evidence="2 3">DSE2036</strain>
    </source>
</reference>
<dbReference type="EMBL" id="KZ805589">
    <property type="protein sequence ID" value="PVH93451.1"/>
    <property type="molecule type" value="Genomic_DNA"/>
</dbReference>
<dbReference type="AlphaFoldDB" id="A0A2V1D5Z1"/>
<dbReference type="OrthoDB" id="2148716at2759"/>
<name>A0A2V1D5Z1_9PLEO</name>
<dbReference type="STRING" id="97972.A0A2V1D5Z1"/>
<keyword evidence="3" id="KW-1185">Reference proteome</keyword>
<gene>
    <name evidence="2" type="ORF">DM02DRAFT_676840</name>
</gene>
<evidence type="ECO:0000313" key="2">
    <source>
        <dbReference type="EMBL" id="PVH93451.1"/>
    </source>
</evidence>
<dbReference type="InterPro" id="IPR037401">
    <property type="entry name" value="SnoaL-like"/>
</dbReference>
<evidence type="ECO:0000313" key="3">
    <source>
        <dbReference type="Proteomes" id="UP000244855"/>
    </source>
</evidence>
<proteinExistence type="predicted"/>
<dbReference type="Proteomes" id="UP000244855">
    <property type="component" value="Unassembled WGS sequence"/>
</dbReference>
<evidence type="ECO:0000259" key="1">
    <source>
        <dbReference type="Pfam" id="PF13577"/>
    </source>
</evidence>
<sequence>MPIPAKITGLSPREEVADALYRCLQGLDSNNRDLFETSMLKTEDFRFISTMFTIEGWTALTTRFEIVFNLITTHITSNVRVELTGPDTASLTCQAVSYHVRPEDQFKVQECSFTGYNLYDIDLVKDEADGLWKIKTWNIDVRRTTGDAAIVQG</sequence>
<protein>
    <recommendedName>
        <fullName evidence="1">SnoaL-like domain-containing protein</fullName>
    </recommendedName>
</protein>
<dbReference type="SUPFAM" id="SSF54427">
    <property type="entry name" value="NTF2-like"/>
    <property type="match status" value="1"/>
</dbReference>